<dbReference type="Proteomes" id="UP000324260">
    <property type="component" value="Unassembled WGS sequence"/>
</dbReference>
<dbReference type="PANTHER" id="PTHR43462">
    <property type="entry name" value="ALANYL-TRNA EDITING PROTEIN"/>
    <property type="match status" value="1"/>
</dbReference>
<dbReference type="SUPFAM" id="SSF50447">
    <property type="entry name" value="Translation proteins"/>
    <property type="match status" value="1"/>
</dbReference>
<dbReference type="EMBL" id="VTPU01000018">
    <property type="protein sequence ID" value="TZG33655.1"/>
    <property type="molecule type" value="Genomic_DNA"/>
</dbReference>
<dbReference type="PANTHER" id="PTHR43462:SF2">
    <property type="entry name" value="THREONYL AND ALANYL TRNA SYNTHETASE SECOND ADDITIONAL DOMAIN-CONTAINING PROTEIN"/>
    <property type="match status" value="1"/>
</dbReference>
<proteinExistence type="predicted"/>
<protein>
    <submittedName>
        <fullName evidence="1">Alanyl-tRNA editing protein</fullName>
    </submittedName>
</protein>
<dbReference type="RefSeq" id="WP_149323214.1">
    <property type="nucleotide sequence ID" value="NZ_JARWAH010000004.1"/>
</dbReference>
<dbReference type="InterPro" id="IPR009000">
    <property type="entry name" value="Transl_B-barrel_sf"/>
</dbReference>
<reference evidence="1 2" key="1">
    <citation type="submission" date="2019-08" db="EMBL/GenBank/DDBJ databases">
        <title>Draft Genome Sequence of Halomonas eurihalina Isolated from Preserved Hide-surface.</title>
        <authorList>
            <person name="Hussain S.A."/>
            <person name="Xu A."/>
            <person name="Sarker M."/>
            <person name="Sommers C."/>
        </authorList>
    </citation>
    <scope>NUCLEOTIDE SEQUENCE [LARGE SCALE GENOMIC DNA]</scope>
    <source>
        <strain evidence="1 2">MS1</strain>
    </source>
</reference>
<dbReference type="OrthoDB" id="9812949at2"/>
<dbReference type="AlphaFoldDB" id="A0A5D9CU26"/>
<dbReference type="InterPro" id="IPR018163">
    <property type="entry name" value="Thr/Ala-tRNA-synth_IIc_edit"/>
</dbReference>
<evidence type="ECO:0000313" key="2">
    <source>
        <dbReference type="Proteomes" id="UP000324260"/>
    </source>
</evidence>
<evidence type="ECO:0000313" key="1">
    <source>
        <dbReference type="EMBL" id="TZG33655.1"/>
    </source>
</evidence>
<dbReference type="Gene3D" id="2.40.30.130">
    <property type="match status" value="1"/>
</dbReference>
<dbReference type="GO" id="GO:0000166">
    <property type="term" value="F:nucleotide binding"/>
    <property type="evidence" value="ECO:0007669"/>
    <property type="project" value="InterPro"/>
</dbReference>
<keyword evidence="2" id="KW-1185">Reference proteome</keyword>
<dbReference type="InterPro" id="IPR051335">
    <property type="entry name" value="Alanyl-tRNA_Editing_Enzymes"/>
</dbReference>
<accession>A0A5D9CU26</accession>
<organism evidence="1 2">
    <name type="scientific">Halomonas eurihalina</name>
    <dbReference type="NCBI Taxonomy" id="42566"/>
    <lineage>
        <taxon>Bacteria</taxon>
        <taxon>Pseudomonadati</taxon>
        <taxon>Pseudomonadota</taxon>
        <taxon>Gammaproteobacteria</taxon>
        <taxon>Oceanospirillales</taxon>
        <taxon>Halomonadaceae</taxon>
        <taxon>Halomonas</taxon>
    </lineage>
</organism>
<sequence>MSERLYLAEEVLTCAVEIIDCRPCDNERFAVRMLSTPFHPQGGGQPSDTGWIDEAKVLHVESTAESDVLHYTDVAVPVGIAQARVDQEQRRLHSMLHSAGHLIGHVLEQRGWVPIKAHHWPGEARVVFKPEAQAQQPTSDSIQAACAQLIAADLPLRITVDESGTRKVGFGELAPYPCGGTHVHSLGKIPSIDIQGMKMKKGNLIIRYDISSLKTALPSWNALLS</sequence>
<comment type="caution">
    <text evidence="1">The sequence shown here is derived from an EMBL/GenBank/DDBJ whole genome shotgun (WGS) entry which is preliminary data.</text>
</comment>
<gene>
    <name evidence="1" type="ORF">FZZ93_15520</name>
</gene>
<dbReference type="Gene3D" id="3.30.980.10">
    <property type="entry name" value="Threonyl-trna Synthetase, Chain A, domain 2"/>
    <property type="match status" value="1"/>
</dbReference>
<name>A0A5D9CU26_HALER</name>
<dbReference type="SUPFAM" id="SSF55186">
    <property type="entry name" value="ThrRS/AlaRS common domain"/>
    <property type="match status" value="1"/>
</dbReference>